<proteinExistence type="predicted"/>
<evidence type="ECO:0000256" key="1">
    <source>
        <dbReference type="SAM" id="Phobius"/>
    </source>
</evidence>
<organism evidence="3 4">
    <name type="scientific">Glossina brevipalpis</name>
    <dbReference type="NCBI Taxonomy" id="37001"/>
    <lineage>
        <taxon>Eukaryota</taxon>
        <taxon>Metazoa</taxon>
        <taxon>Ecdysozoa</taxon>
        <taxon>Arthropoda</taxon>
        <taxon>Hexapoda</taxon>
        <taxon>Insecta</taxon>
        <taxon>Pterygota</taxon>
        <taxon>Neoptera</taxon>
        <taxon>Endopterygota</taxon>
        <taxon>Diptera</taxon>
        <taxon>Brachycera</taxon>
        <taxon>Muscomorpha</taxon>
        <taxon>Hippoboscoidea</taxon>
        <taxon>Glossinidae</taxon>
        <taxon>Glossina</taxon>
    </lineage>
</organism>
<reference evidence="4" key="1">
    <citation type="submission" date="2014-03" db="EMBL/GenBank/DDBJ databases">
        <authorList>
            <person name="Aksoy S."/>
            <person name="Warren W."/>
            <person name="Wilson R.K."/>
        </authorList>
    </citation>
    <scope>NUCLEOTIDE SEQUENCE [LARGE SCALE GENOMIC DNA]</scope>
    <source>
        <strain evidence="4">IAEA</strain>
    </source>
</reference>
<keyword evidence="1" id="KW-0812">Transmembrane</keyword>
<evidence type="ECO:0000313" key="4">
    <source>
        <dbReference type="Proteomes" id="UP000091820"/>
    </source>
</evidence>
<sequence>MFLSGVSFLFVLMHVCKLQIHGCITLSVYVNLLKIDIVPQDHQHHHHNHHYYHHHFLHHHHHFPTYHRYLYHSFWRLMDASICTYLWFINKVLILICIFMNICSALIQQAGINLNNNSNNNKIAVHGNELHYTTQRECLTLSTKIALVNQDSKVLCCHNTREQIFKLREEPPVIQATNSLYISLKNALYAVCYDDDDDDDDDISCHACNDYNDYA</sequence>
<name>A0A1A9WIW6_9MUSC</name>
<dbReference type="AlphaFoldDB" id="A0A1A9WIW6"/>
<feature type="transmembrane region" description="Helical" evidence="1">
    <location>
        <begin position="85"/>
        <end position="107"/>
    </location>
</feature>
<protein>
    <submittedName>
        <fullName evidence="3">Uncharacterized protein</fullName>
    </submittedName>
</protein>
<reference evidence="3" key="2">
    <citation type="submission" date="2020-05" db="UniProtKB">
        <authorList>
            <consortium name="EnsemblMetazoa"/>
        </authorList>
    </citation>
    <scope>IDENTIFICATION</scope>
    <source>
        <strain evidence="3">IAEA</strain>
    </source>
</reference>
<feature type="chain" id="PRO_5008400372" evidence="2">
    <location>
        <begin position="19"/>
        <end position="215"/>
    </location>
</feature>
<keyword evidence="1" id="KW-0472">Membrane</keyword>
<keyword evidence="1" id="KW-1133">Transmembrane helix</keyword>
<evidence type="ECO:0000313" key="3">
    <source>
        <dbReference type="EnsemblMetazoa" id="GBRI021455-PA"/>
    </source>
</evidence>
<dbReference type="Proteomes" id="UP000091820">
    <property type="component" value="Unassembled WGS sequence"/>
</dbReference>
<feature type="signal peptide" evidence="2">
    <location>
        <begin position="1"/>
        <end position="18"/>
    </location>
</feature>
<keyword evidence="4" id="KW-1185">Reference proteome</keyword>
<accession>A0A1A9WIW6</accession>
<evidence type="ECO:0000256" key="2">
    <source>
        <dbReference type="SAM" id="SignalP"/>
    </source>
</evidence>
<dbReference type="VEuPathDB" id="VectorBase:GBRI021455"/>
<keyword evidence="2" id="KW-0732">Signal</keyword>
<dbReference type="EnsemblMetazoa" id="GBRI021455-RA">
    <property type="protein sequence ID" value="GBRI021455-PA"/>
    <property type="gene ID" value="GBRI021455"/>
</dbReference>